<evidence type="ECO:0000256" key="5">
    <source>
        <dbReference type="ARBA" id="ARBA00022603"/>
    </source>
</evidence>
<accession>A0A1Y1S6L6</accession>
<evidence type="ECO:0000256" key="9">
    <source>
        <dbReference type="PIRSR" id="PIRSR036432-1"/>
    </source>
</evidence>
<feature type="domain" description="Tetrapyrrole methylase" evidence="10">
    <location>
        <begin position="1"/>
        <end position="220"/>
    </location>
</feature>
<evidence type="ECO:0000256" key="3">
    <source>
        <dbReference type="ARBA" id="ARBA00006729"/>
    </source>
</evidence>
<sequence>MLFIIGTGLNNARDLSLNGLDRLKKCDKIYLECYTCIQRSGSDELEKLIGKEVIRANRRMVEETSEIVDEAKSKSVAFLVAGSPLFATTHGDILVRAKEAGVETRILHNVSILSVVGCYGLCSYNFGRTVSVCYFTETWKPTSFYDRILMNQKSGLHTLCLLDIKTDENRFMTANEALEQMVYAESQLKYGILGEETRLFVVCRFATDSESVYYDTLSNLIGRDFGEPLHSIIFPGELSVVEQEFVGKLNK</sequence>
<dbReference type="NCBIfam" id="TIGR00522">
    <property type="entry name" value="dph5"/>
    <property type="match status" value="1"/>
</dbReference>
<organism evidence="11 12">
    <name type="scientific">Enterospora canceri</name>
    <dbReference type="NCBI Taxonomy" id="1081671"/>
    <lineage>
        <taxon>Eukaryota</taxon>
        <taxon>Fungi</taxon>
        <taxon>Fungi incertae sedis</taxon>
        <taxon>Microsporidia</taxon>
        <taxon>Enterocytozoonidae</taxon>
        <taxon>Enterospora</taxon>
    </lineage>
</organism>
<dbReference type="InterPro" id="IPR004551">
    <property type="entry name" value="Dphthn_synthase"/>
</dbReference>
<dbReference type="VEuPathDB" id="MicrosporidiaDB:ECANGB1_2531"/>
<evidence type="ECO:0000313" key="12">
    <source>
        <dbReference type="Proteomes" id="UP000192639"/>
    </source>
</evidence>
<dbReference type="OrthoDB" id="2516at2759"/>
<comment type="pathway">
    <text evidence="2">Protein modification; peptidyl-diphthamide biosynthesis.</text>
</comment>
<dbReference type="Pfam" id="PF00590">
    <property type="entry name" value="TP_methylase"/>
    <property type="match status" value="1"/>
</dbReference>
<dbReference type="GO" id="GO:0141133">
    <property type="term" value="F:diphthine methyl ester synthase activity"/>
    <property type="evidence" value="ECO:0007669"/>
    <property type="project" value="UniProtKB-EC"/>
</dbReference>
<evidence type="ECO:0000256" key="7">
    <source>
        <dbReference type="ARBA" id="ARBA00022691"/>
    </source>
</evidence>
<dbReference type="EMBL" id="LWDP01000034">
    <property type="protein sequence ID" value="ORD94068.1"/>
    <property type="molecule type" value="Genomic_DNA"/>
</dbReference>
<feature type="binding site" evidence="9">
    <location>
        <begin position="111"/>
        <end position="112"/>
    </location>
    <ligand>
        <name>S-adenosyl-L-methionine</name>
        <dbReference type="ChEBI" id="CHEBI:59789"/>
    </ligand>
</feature>
<feature type="binding site" evidence="9">
    <location>
        <position position="9"/>
    </location>
    <ligand>
        <name>S-adenosyl-L-methionine</name>
        <dbReference type="ChEBI" id="CHEBI:59789"/>
    </ligand>
</feature>
<evidence type="ECO:0000256" key="6">
    <source>
        <dbReference type="ARBA" id="ARBA00022679"/>
    </source>
</evidence>
<comment type="similarity">
    <text evidence="3">Belongs to the diphthine synthase family.</text>
</comment>
<dbReference type="Gene3D" id="3.30.950.10">
    <property type="entry name" value="Methyltransferase, Cobalt-precorrin-4 Transmethylase, Domain 2"/>
    <property type="match status" value="1"/>
</dbReference>
<gene>
    <name evidence="11" type="ORF">ECANGB1_2531</name>
</gene>
<name>A0A1Y1S6L6_9MICR</name>
<evidence type="ECO:0000256" key="2">
    <source>
        <dbReference type="ARBA" id="ARBA00005156"/>
    </source>
</evidence>
<comment type="caution">
    <text evidence="11">The sequence shown here is derived from an EMBL/GenBank/DDBJ whole genome shotgun (WGS) entry which is preliminary data.</text>
</comment>
<dbReference type="InterPro" id="IPR014776">
    <property type="entry name" value="4pyrrole_Mease_sub2"/>
</dbReference>
<dbReference type="GO" id="GO:0017183">
    <property type="term" value="P:protein histidyl modification to diphthamide"/>
    <property type="evidence" value="ECO:0007669"/>
    <property type="project" value="UniProtKB-UniPathway"/>
</dbReference>
<dbReference type="GO" id="GO:0032259">
    <property type="term" value="P:methylation"/>
    <property type="evidence" value="ECO:0007669"/>
    <property type="project" value="UniProtKB-KW"/>
</dbReference>
<dbReference type="InterPro" id="IPR014777">
    <property type="entry name" value="4pyrrole_Mease_sub1"/>
</dbReference>
<evidence type="ECO:0000256" key="8">
    <source>
        <dbReference type="ARBA" id="ARBA00048752"/>
    </source>
</evidence>
<feature type="binding site" evidence="9">
    <location>
        <position position="230"/>
    </location>
    <ligand>
        <name>S-adenosyl-L-methionine</name>
        <dbReference type="ChEBI" id="CHEBI:59789"/>
    </ligand>
</feature>
<dbReference type="Gene3D" id="3.40.1010.10">
    <property type="entry name" value="Cobalt-precorrin-4 Transmethylase, Domain 1"/>
    <property type="match status" value="1"/>
</dbReference>
<reference evidence="11 12" key="1">
    <citation type="journal article" date="2017" name="Environ. Microbiol.">
        <title>Decay of the glycolytic pathway and adaptation to intranuclear parasitism within Enterocytozoonidae microsporidia.</title>
        <authorList>
            <person name="Wiredu Boakye D."/>
            <person name="Jaroenlak P."/>
            <person name="Prachumwat A."/>
            <person name="Williams T.A."/>
            <person name="Bateman K.S."/>
            <person name="Itsathitphaisarn O."/>
            <person name="Sritunyalucksana K."/>
            <person name="Paszkiewicz K.H."/>
            <person name="Moore K.A."/>
            <person name="Stentiford G.D."/>
            <person name="Williams B.A."/>
        </authorList>
    </citation>
    <scope>NUCLEOTIDE SEQUENCE [LARGE SCALE GENOMIC DNA]</scope>
    <source>
        <strain evidence="11 12">GB1</strain>
    </source>
</reference>
<dbReference type="UniPathway" id="UPA00559"/>
<dbReference type="AlphaFoldDB" id="A0A1Y1S6L6"/>
<proteinExistence type="inferred from homology"/>
<comment type="catalytic activity">
    <reaction evidence="8">
        <text>2-[(3S)-amino-3-carboxypropyl]-L-histidyl-[translation elongation factor 2] + 4 S-adenosyl-L-methionine = diphthine methyl ester-[translation elongation factor 2] + 4 S-adenosyl-L-homocysteine + 3 H(+)</text>
        <dbReference type="Rhea" id="RHEA:42652"/>
        <dbReference type="Rhea" id="RHEA-COMP:9749"/>
        <dbReference type="Rhea" id="RHEA-COMP:10173"/>
        <dbReference type="ChEBI" id="CHEBI:15378"/>
        <dbReference type="ChEBI" id="CHEBI:57856"/>
        <dbReference type="ChEBI" id="CHEBI:59789"/>
        <dbReference type="ChEBI" id="CHEBI:73995"/>
        <dbReference type="ChEBI" id="CHEBI:79005"/>
        <dbReference type="EC" id="2.1.1.314"/>
    </reaction>
</comment>
<keyword evidence="12" id="KW-1185">Reference proteome</keyword>
<dbReference type="EC" id="2.1.1.314" evidence="4"/>
<dbReference type="PANTHER" id="PTHR10882">
    <property type="entry name" value="DIPHTHINE SYNTHASE"/>
    <property type="match status" value="1"/>
</dbReference>
<comment type="function">
    <text evidence="1">S-adenosyl-L-methionine-dependent methyltransferase that catalyzes four methylations of the modified target histidine residue in translation elongation factor 2 (EF-2), to form an intermediate called diphthine methyl ester. The four successive methylation reactions represent the second step of diphthamide biosynthesis.</text>
</comment>
<dbReference type="CDD" id="cd11647">
    <property type="entry name" value="DHP5_DphB"/>
    <property type="match status" value="1"/>
</dbReference>
<keyword evidence="6" id="KW-0808">Transferase</keyword>
<dbReference type="InterPro" id="IPR000878">
    <property type="entry name" value="4pyrrol_Mease"/>
</dbReference>
<feature type="binding site" evidence="9">
    <location>
        <position position="162"/>
    </location>
    <ligand>
        <name>S-adenosyl-L-methionine</name>
        <dbReference type="ChEBI" id="CHEBI:59789"/>
    </ligand>
</feature>
<evidence type="ECO:0000256" key="4">
    <source>
        <dbReference type="ARBA" id="ARBA00011927"/>
    </source>
</evidence>
<evidence type="ECO:0000259" key="10">
    <source>
        <dbReference type="Pfam" id="PF00590"/>
    </source>
</evidence>
<dbReference type="PANTHER" id="PTHR10882:SF0">
    <property type="entry name" value="DIPHTHINE METHYL ESTER SYNTHASE"/>
    <property type="match status" value="1"/>
</dbReference>
<dbReference type="Proteomes" id="UP000192639">
    <property type="component" value="Unassembled WGS sequence"/>
</dbReference>
<keyword evidence="5" id="KW-0489">Methyltransferase</keyword>
<protein>
    <recommendedName>
        <fullName evidence="4">diphthine methyl ester synthase</fullName>
        <ecNumber evidence="4">2.1.1.314</ecNumber>
    </recommendedName>
</protein>
<dbReference type="PIRSF" id="PIRSF036432">
    <property type="entry name" value="Diphthine_synth"/>
    <property type="match status" value="1"/>
</dbReference>
<keyword evidence="7 9" id="KW-0949">S-adenosyl-L-methionine</keyword>
<dbReference type="InterPro" id="IPR035996">
    <property type="entry name" value="4pyrrol_Methylase_sf"/>
</dbReference>
<evidence type="ECO:0000313" key="11">
    <source>
        <dbReference type="EMBL" id="ORD94068.1"/>
    </source>
</evidence>
<dbReference type="SUPFAM" id="SSF53790">
    <property type="entry name" value="Tetrapyrrole methylase"/>
    <property type="match status" value="1"/>
</dbReference>
<evidence type="ECO:0000256" key="1">
    <source>
        <dbReference type="ARBA" id="ARBA00004006"/>
    </source>
</evidence>